<dbReference type="AlphaFoldDB" id="A0ABD6ENG8"/>
<proteinExistence type="predicted"/>
<dbReference type="EMBL" id="JBGFUD010004525">
    <property type="protein sequence ID" value="MFH4979689.1"/>
    <property type="molecule type" value="Genomic_DNA"/>
</dbReference>
<feature type="signal peptide" evidence="2">
    <location>
        <begin position="1"/>
        <end position="21"/>
    </location>
</feature>
<evidence type="ECO:0000313" key="4">
    <source>
        <dbReference type="Proteomes" id="UP001608902"/>
    </source>
</evidence>
<feature type="chain" id="PRO_5044741172" evidence="2">
    <location>
        <begin position="22"/>
        <end position="459"/>
    </location>
</feature>
<organism evidence="3 4">
    <name type="scientific">Gnathostoma spinigerum</name>
    <dbReference type="NCBI Taxonomy" id="75299"/>
    <lineage>
        <taxon>Eukaryota</taxon>
        <taxon>Metazoa</taxon>
        <taxon>Ecdysozoa</taxon>
        <taxon>Nematoda</taxon>
        <taxon>Chromadorea</taxon>
        <taxon>Rhabditida</taxon>
        <taxon>Spirurina</taxon>
        <taxon>Gnathostomatomorpha</taxon>
        <taxon>Gnathostomatoidea</taxon>
        <taxon>Gnathostomatidae</taxon>
        <taxon>Gnathostoma</taxon>
    </lineage>
</organism>
<keyword evidence="1" id="KW-1133">Transmembrane helix</keyword>
<gene>
    <name evidence="3" type="ORF">AB6A40_006398</name>
</gene>
<keyword evidence="1" id="KW-0472">Membrane</keyword>
<keyword evidence="1" id="KW-0812">Transmembrane</keyword>
<accession>A0ABD6ENG8</accession>
<evidence type="ECO:0000256" key="2">
    <source>
        <dbReference type="SAM" id="SignalP"/>
    </source>
</evidence>
<protein>
    <submittedName>
        <fullName evidence="3">Uncharacterized protein</fullName>
    </submittedName>
</protein>
<comment type="caution">
    <text evidence="3">The sequence shown here is derived from an EMBL/GenBank/DDBJ whole genome shotgun (WGS) entry which is preliminary data.</text>
</comment>
<reference evidence="3 4" key="1">
    <citation type="submission" date="2024-08" db="EMBL/GenBank/DDBJ databases">
        <title>Gnathostoma spinigerum genome.</title>
        <authorList>
            <person name="Gonzalez-Bertolin B."/>
            <person name="Monzon S."/>
            <person name="Zaballos A."/>
            <person name="Jimenez P."/>
            <person name="Dekumyoy P."/>
            <person name="Varona S."/>
            <person name="Cuesta I."/>
            <person name="Sumanam S."/>
            <person name="Adisakwattana P."/>
            <person name="Gasser R.B."/>
            <person name="Hernandez-Gonzalez A."/>
            <person name="Young N.D."/>
            <person name="Perteguer M.J."/>
        </authorList>
    </citation>
    <scope>NUCLEOTIDE SEQUENCE [LARGE SCALE GENOMIC DNA]</scope>
    <source>
        <strain evidence="3">AL3</strain>
        <tissue evidence="3">Liver</tissue>
    </source>
</reference>
<sequence>MSMCAVVRIVSVTLCVFSVAAVSRTSDRSDFRQFESDLFDTAKFLPIRRHREIHCLKYILVPRDRRRLALNAIFHRRTNAPLMEGELWHNFIFAHAAIRLRNLYNDVILLLYLPHSGGSLYCVDFDENECWVVKRTDVCTPIDCTVLKSSVKVIYLYFDDNDDCLTNQRTTKRVNITTTSEKMVDEMGREIKTVQTKSKADTTVATTRPITIRKTNARTSTALSTAKHTFSKSTKINDQSTIIDAISNMISESSNFRNSSIRRAPDVRQSTRSMPATVSPIRSVNQVRNISSASKARDISNGNIENNNIRASNRQTIGSSTGIGRSTRTAWSSTSSRSFGNLRSNSENFRSLMSNSDPFECKDRREYRQKKEQFELEYLADTEHSELVTLAVFVSLCILGVIFLMVVLLRLIGRDVDSESYILEEEAQIPIEIWNHEEEFLKEMTGVNDDWAEGHEDTL</sequence>
<keyword evidence="2" id="KW-0732">Signal</keyword>
<keyword evidence="4" id="KW-1185">Reference proteome</keyword>
<dbReference type="Proteomes" id="UP001608902">
    <property type="component" value="Unassembled WGS sequence"/>
</dbReference>
<feature type="transmembrane region" description="Helical" evidence="1">
    <location>
        <begin position="387"/>
        <end position="412"/>
    </location>
</feature>
<evidence type="ECO:0000313" key="3">
    <source>
        <dbReference type="EMBL" id="MFH4979689.1"/>
    </source>
</evidence>
<name>A0ABD6ENG8_9BILA</name>
<evidence type="ECO:0000256" key="1">
    <source>
        <dbReference type="SAM" id="Phobius"/>
    </source>
</evidence>